<sequence>MVAKNWQQEIEVTVANYDYATNTNSAIPLPDTNAAEPTTVNVGKVAVRPKNQMIALNL</sequence>
<keyword evidence="2" id="KW-1185">Reference proteome</keyword>
<protein>
    <submittedName>
        <fullName evidence="1">Uncharacterized protein</fullName>
    </submittedName>
</protein>
<reference evidence="1 2" key="1">
    <citation type="submission" date="2015-06" db="EMBL/GenBank/DDBJ databases">
        <title>Draft genome sequence of an Alphaproteobacteria species associated to the Mediterranean sponge Oscarella lobularis.</title>
        <authorList>
            <person name="Jourda C."/>
            <person name="Santini S."/>
            <person name="Claverie J.-M."/>
        </authorList>
    </citation>
    <scope>NUCLEOTIDE SEQUENCE [LARGE SCALE GENOMIC DNA]</scope>
    <source>
        <strain evidence="1">IGS</strain>
    </source>
</reference>
<dbReference type="Proteomes" id="UP000037178">
    <property type="component" value="Unassembled WGS sequence"/>
</dbReference>
<dbReference type="AlphaFoldDB" id="A0A0J9E152"/>
<accession>A0A0J9E152</accession>
<evidence type="ECO:0000313" key="1">
    <source>
        <dbReference type="EMBL" id="KMW56465.1"/>
    </source>
</evidence>
<proteinExistence type="predicted"/>
<evidence type="ECO:0000313" key="2">
    <source>
        <dbReference type="Proteomes" id="UP000037178"/>
    </source>
</evidence>
<gene>
    <name evidence="1" type="ORF">AIOL_001419</name>
</gene>
<dbReference type="EMBL" id="LFTY01000002">
    <property type="protein sequence ID" value="KMW56465.1"/>
    <property type="molecule type" value="Genomic_DNA"/>
</dbReference>
<name>A0A0J9E152_9RHOB</name>
<organism evidence="1 2">
    <name type="scientific">Candidatus Rhodobacter oscarellae</name>
    <dbReference type="NCBI Taxonomy" id="1675527"/>
    <lineage>
        <taxon>Bacteria</taxon>
        <taxon>Pseudomonadati</taxon>
        <taxon>Pseudomonadota</taxon>
        <taxon>Alphaproteobacteria</taxon>
        <taxon>Rhodobacterales</taxon>
        <taxon>Rhodobacter group</taxon>
        <taxon>Rhodobacter</taxon>
    </lineage>
</organism>
<comment type="caution">
    <text evidence="1">The sequence shown here is derived from an EMBL/GenBank/DDBJ whole genome shotgun (WGS) entry which is preliminary data.</text>
</comment>